<dbReference type="Gene3D" id="2.60.40.1120">
    <property type="entry name" value="Carboxypeptidase-like, regulatory domain"/>
    <property type="match status" value="1"/>
</dbReference>
<feature type="domain" description="TonB-dependent receptor plug" evidence="14">
    <location>
        <begin position="133"/>
        <end position="234"/>
    </location>
</feature>
<keyword evidence="4 10" id="KW-0812">Transmembrane</keyword>
<sequence>MKRRKRTCRSISFQGKFLLLFLTSCLATASLYAQEKFTIRGNIEDANSGEGLIGATVFIKELSTGGTSNVYGFYSLTVPAGDYTLVYSFVGYESITKAITLDKDQTIDVELGSGATELEEVVVNAEPEDSNVRSTQMSVNKLDMREVEAIPVIFGEKDIIKTIQLLPGIKASEGGGGFFVRGGSADQNLILLDEAPVYNASHLLGFFSVFNSDAIKDLTIYKGHIPSEYGGRASSVLDIKMKEGNNKKFAAQGGIGLISSRATIEAPIVKDKGSFVVSGRRTYVDLFLKLSNDEEVKNSILYFYDLNAKANYKLGDKDRIFVSGYFGRDNFGYGDLFGFDWGNTTATVRWNHLFNDRLFLNSTAMFSDYNYEVEIMAEEEENENNGFKVTSAIRDFSIKEDFEYYINPQNTLKFGASAIRHNFVPGEIIPQGDSYINEQKLQRKYAWETAAYISEDIEFSPRFNVNAGLRYSWFAQIGPGEIYTYDEDGDVIDTETYDDGEIVKSYGGLEPRLGLTYLLNDEVSVKASYGRNRQYLHLVSNSNAGTPIDLWIPSSNNVRPQIADQIALGYFRNFNDNAFESSVEVYYKDMKNQVDYRTGAELVFNENVESQLLFGDGWSYGAEFFVRKNKGDLTGWISYTLSKTERQFDGVDYGEVYPASWDRPHDLSIVGIYQLNKRWNLSASFVYRSGDAVTYPVGKYEVKGEVINMYDKRNNNRLPEYHRLDLGATLKLKSNEKFESDLNFSVYNAYARKNAFMVTFREDRDDPTKTEAVKFSLFSILPSVTYNFRFK</sequence>
<dbReference type="Pfam" id="PF13715">
    <property type="entry name" value="CarbopepD_reg_2"/>
    <property type="match status" value="1"/>
</dbReference>
<dbReference type="PROSITE" id="PS52016">
    <property type="entry name" value="TONB_DEPENDENT_REC_3"/>
    <property type="match status" value="1"/>
</dbReference>
<keyword evidence="2 10" id="KW-0813">Transport</keyword>
<dbReference type="InterPro" id="IPR000531">
    <property type="entry name" value="Beta-barrel_TonB"/>
</dbReference>
<dbReference type="PANTHER" id="PTHR30069:SF29">
    <property type="entry name" value="HEMOGLOBIN AND HEMOGLOBIN-HAPTOGLOBIN-BINDING PROTEIN 1-RELATED"/>
    <property type="match status" value="1"/>
</dbReference>
<comment type="caution">
    <text evidence="15">The sequence shown here is derived from an EMBL/GenBank/DDBJ whole genome shotgun (WGS) entry which is preliminary data.</text>
</comment>
<dbReference type="SUPFAM" id="SSF49464">
    <property type="entry name" value="Carboxypeptidase regulatory domain-like"/>
    <property type="match status" value="1"/>
</dbReference>
<evidence type="ECO:0000256" key="2">
    <source>
        <dbReference type="ARBA" id="ARBA00022448"/>
    </source>
</evidence>
<evidence type="ECO:0000313" key="15">
    <source>
        <dbReference type="EMBL" id="MBD8487399.1"/>
    </source>
</evidence>
<keyword evidence="9 10" id="KW-0998">Cell outer membrane</keyword>
<dbReference type="Gene3D" id="2.170.130.10">
    <property type="entry name" value="TonB-dependent receptor, plug domain"/>
    <property type="match status" value="1"/>
</dbReference>
<feature type="chain" id="PRO_5045203858" evidence="12">
    <location>
        <begin position="34"/>
        <end position="791"/>
    </location>
</feature>
<evidence type="ECO:0000256" key="12">
    <source>
        <dbReference type="SAM" id="SignalP"/>
    </source>
</evidence>
<evidence type="ECO:0000256" key="7">
    <source>
        <dbReference type="ARBA" id="ARBA00023136"/>
    </source>
</evidence>
<keyword evidence="3 10" id="KW-1134">Transmembrane beta strand</keyword>
<evidence type="ECO:0000256" key="1">
    <source>
        <dbReference type="ARBA" id="ARBA00004571"/>
    </source>
</evidence>
<evidence type="ECO:0000256" key="11">
    <source>
        <dbReference type="RuleBase" id="RU003357"/>
    </source>
</evidence>
<keyword evidence="5 12" id="KW-0732">Signal</keyword>
<dbReference type="Pfam" id="PF07715">
    <property type="entry name" value="Plug"/>
    <property type="match status" value="1"/>
</dbReference>
<protein>
    <submittedName>
        <fullName evidence="15">TonB-dependent receptor</fullName>
    </submittedName>
</protein>
<evidence type="ECO:0000256" key="10">
    <source>
        <dbReference type="PROSITE-ProRule" id="PRU01360"/>
    </source>
</evidence>
<evidence type="ECO:0000256" key="9">
    <source>
        <dbReference type="ARBA" id="ARBA00023237"/>
    </source>
</evidence>
<dbReference type="EMBL" id="JACYTQ010000001">
    <property type="protein sequence ID" value="MBD8487399.1"/>
    <property type="molecule type" value="Genomic_DNA"/>
</dbReference>
<comment type="similarity">
    <text evidence="10 11">Belongs to the TonB-dependent receptor family.</text>
</comment>
<keyword evidence="6 11" id="KW-0798">TonB box</keyword>
<keyword evidence="16" id="KW-1185">Reference proteome</keyword>
<feature type="domain" description="TonB-dependent receptor-like beta-barrel" evidence="13">
    <location>
        <begin position="318"/>
        <end position="748"/>
    </location>
</feature>
<name>A0ABR9AIF2_9BACT</name>
<evidence type="ECO:0000256" key="4">
    <source>
        <dbReference type="ARBA" id="ARBA00022692"/>
    </source>
</evidence>
<dbReference type="InterPro" id="IPR036942">
    <property type="entry name" value="Beta-barrel_TonB_sf"/>
</dbReference>
<organism evidence="15 16">
    <name type="scientific">Echinicola arenosa</name>
    <dbReference type="NCBI Taxonomy" id="2774144"/>
    <lineage>
        <taxon>Bacteria</taxon>
        <taxon>Pseudomonadati</taxon>
        <taxon>Bacteroidota</taxon>
        <taxon>Cytophagia</taxon>
        <taxon>Cytophagales</taxon>
        <taxon>Cyclobacteriaceae</taxon>
        <taxon>Echinicola</taxon>
    </lineage>
</organism>
<evidence type="ECO:0000256" key="8">
    <source>
        <dbReference type="ARBA" id="ARBA00023170"/>
    </source>
</evidence>
<dbReference type="SUPFAM" id="SSF56935">
    <property type="entry name" value="Porins"/>
    <property type="match status" value="1"/>
</dbReference>
<reference evidence="15 16" key="1">
    <citation type="submission" date="2020-09" db="EMBL/GenBank/DDBJ databases">
        <title>Echinicola sp. CAU 1574 isolated from sand of Sido Beach.</title>
        <authorList>
            <person name="Kim W."/>
        </authorList>
    </citation>
    <scope>NUCLEOTIDE SEQUENCE [LARGE SCALE GENOMIC DNA]</scope>
    <source>
        <strain evidence="15 16">CAU 1574</strain>
    </source>
</reference>
<dbReference type="Pfam" id="PF00593">
    <property type="entry name" value="TonB_dep_Rec_b-barrel"/>
    <property type="match status" value="1"/>
</dbReference>
<comment type="subcellular location">
    <subcellularLocation>
        <location evidence="1 10">Cell outer membrane</location>
        <topology evidence="1 10">Multi-pass membrane protein</topology>
    </subcellularLocation>
</comment>
<dbReference type="InterPro" id="IPR039426">
    <property type="entry name" value="TonB-dep_rcpt-like"/>
</dbReference>
<evidence type="ECO:0000259" key="14">
    <source>
        <dbReference type="Pfam" id="PF07715"/>
    </source>
</evidence>
<evidence type="ECO:0000256" key="6">
    <source>
        <dbReference type="ARBA" id="ARBA00023077"/>
    </source>
</evidence>
<dbReference type="PANTHER" id="PTHR30069">
    <property type="entry name" value="TONB-DEPENDENT OUTER MEMBRANE RECEPTOR"/>
    <property type="match status" value="1"/>
</dbReference>
<evidence type="ECO:0000256" key="5">
    <source>
        <dbReference type="ARBA" id="ARBA00022729"/>
    </source>
</evidence>
<accession>A0ABR9AIF2</accession>
<dbReference type="InterPro" id="IPR037066">
    <property type="entry name" value="Plug_dom_sf"/>
</dbReference>
<keyword evidence="8 15" id="KW-0675">Receptor</keyword>
<gene>
    <name evidence="15" type="ORF">IFO69_01435</name>
</gene>
<evidence type="ECO:0000313" key="16">
    <source>
        <dbReference type="Proteomes" id="UP000647133"/>
    </source>
</evidence>
<dbReference type="InterPro" id="IPR008969">
    <property type="entry name" value="CarboxyPept-like_regulatory"/>
</dbReference>
<dbReference type="Proteomes" id="UP000647133">
    <property type="component" value="Unassembled WGS sequence"/>
</dbReference>
<evidence type="ECO:0000256" key="3">
    <source>
        <dbReference type="ARBA" id="ARBA00022452"/>
    </source>
</evidence>
<dbReference type="Gene3D" id="2.40.170.20">
    <property type="entry name" value="TonB-dependent receptor, beta-barrel domain"/>
    <property type="match status" value="1"/>
</dbReference>
<dbReference type="RefSeq" id="WP_192007242.1">
    <property type="nucleotide sequence ID" value="NZ_JACYTQ010000001.1"/>
</dbReference>
<evidence type="ECO:0000259" key="13">
    <source>
        <dbReference type="Pfam" id="PF00593"/>
    </source>
</evidence>
<dbReference type="InterPro" id="IPR012910">
    <property type="entry name" value="Plug_dom"/>
</dbReference>
<keyword evidence="7 10" id="KW-0472">Membrane</keyword>
<proteinExistence type="inferred from homology"/>
<feature type="signal peptide" evidence="12">
    <location>
        <begin position="1"/>
        <end position="33"/>
    </location>
</feature>